<sequence length="112" mass="12165">MKPSSHLLLIPFLQLVTSGDAQCSLDFAVGEKIRGLLRDLIFLSTPSPLPQSPLSHPFGCGFLSSMPCHAGYIVIRCSCGYACGSWDVQGYTCLCQCNPVGWWATARCCHLI</sequence>
<evidence type="ECO:0000256" key="3">
    <source>
        <dbReference type="ARBA" id="ARBA00022525"/>
    </source>
</evidence>
<evidence type="ECO:0000256" key="5">
    <source>
        <dbReference type="ARBA" id="ARBA00022729"/>
    </source>
</evidence>
<dbReference type="GO" id="GO:0005615">
    <property type="term" value="C:extracellular space"/>
    <property type="evidence" value="ECO:0007669"/>
    <property type="project" value="TreeGrafter"/>
</dbReference>
<feature type="chain" id="PRO_5040512244" description="Resistin" evidence="7">
    <location>
        <begin position="22"/>
        <end position="112"/>
    </location>
</feature>
<dbReference type="Ensembl" id="ENSEAST00005068429.1">
    <property type="protein sequence ID" value="ENSEASP00005045361.1"/>
    <property type="gene ID" value="ENSEASG00005011323.2"/>
</dbReference>
<keyword evidence="5 7" id="KW-0732">Signal</keyword>
<keyword evidence="3" id="KW-0964">Secreted</keyword>
<evidence type="ECO:0000256" key="6">
    <source>
        <dbReference type="ARBA" id="ARBA00023157"/>
    </source>
</evidence>
<evidence type="ECO:0000313" key="8">
    <source>
        <dbReference type="Ensembl" id="ENSEASP00005045361.1"/>
    </source>
</evidence>
<evidence type="ECO:0000256" key="1">
    <source>
        <dbReference type="ARBA" id="ARBA00004613"/>
    </source>
</evidence>
<dbReference type="SUPFAM" id="SSF111423">
    <property type="entry name" value="Resistin"/>
    <property type="match status" value="1"/>
</dbReference>
<dbReference type="InterPro" id="IPR009714">
    <property type="entry name" value="RELM"/>
</dbReference>
<comment type="subcellular location">
    <subcellularLocation>
        <location evidence="1">Secreted</location>
    </subcellularLocation>
</comment>
<reference evidence="8" key="3">
    <citation type="submission" date="2025-09" db="UniProtKB">
        <authorList>
            <consortium name="Ensembl"/>
        </authorList>
    </citation>
    <scope>IDENTIFICATION</scope>
</reference>
<reference evidence="8 9" key="1">
    <citation type="journal article" date="2020" name="Nat. Commun.">
        <title>Donkey genomes provide new insights into domestication and selection for coat color.</title>
        <authorList>
            <person name="Wang"/>
            <person name="C."/>
            <person name="Li"/>
            <person name="H."/>
            <person name="Guo"/>
            <person name="Y."/>
            <person name="Huang"/>
            <person name="J."/>
            <person name="Sun"/>
            <person name="Y."/>
            <person name="Min"/>
            <person name="J."/>
            <person name="Wang"/>
            <person name="J."/>
            <person name="Fang"/>
            <person name="X."/>
            <person name="Zhao"/>
            <person name="Z."/>
            <person name="Wang"/>
            <person name="S."/>
            <person name="Zhang"/>
            <person name="Y."/>
            <person name="Liu"/>
            <person name="Q."/>
            <person name="Jiang"/>
            <person name="Q."/>
            <person name="Wang"/>
            <person name="X."/>
            <person name="Guo"/>
            <person name="Y."/>
            <person name="Yang"/>
            <person name="C."/>
            <person name="Wang"/>
            <person name="Y."/>
            <person name="Tian"/>
            <person name="F."/>
            <person name="Zhuang"/>
            <person name="G."/>
            <person name="Fan"/>
            <person name="Y."/>
            <person name="Gao"/>
            <person name="Q."/>
            <person name="Li"/>
            <person name="Y."/>
            <person name="Ju"/>
            <person name="Z."/>
            <person name="Li"/>
            <person name="J."/>
            <person name="Li"/>
            <person name="R."/>
            <person name="Hou"/>
            <person name="M."/>
            <person name="Yang"/>
            <person name="G."/>
            <person name="Liu"/>
            <person name="G."/>
            <person name="Liu"/>
            <person name="W."/>
            <person name="Guo"/>
            <person name="J."/>
            <person name="Pan"/>
            <person name="S."/>
            <person name="Fan"/>
            <person name="G."/>
            <person name="Zhang"/>
            <person name="W."/>
            <person name="Zhang"/>
            <person name="R."/>
            <person name="Yu"/>
            <person name="J."/>
            <person name="Zhang"/>
            <person name="X."/>
            <person name="Yin"/>
            <person name="Q."/>
            <person name="Ji"/>
            <person name="C."/>
            <person name="Jin"/>
            <person name="Y."/>
            <person name="Yue"/>
            <person name="G."/>
            <person name="Liu"/>
            <person name="M."/>
            <person name="Xu"/>
            <person name="J."/>
            <person name="Liu"/>
            <person name="S."/>
            <person name="Jordana"/>
            <person name="J."/>
            <person name="Noce"/>
            <person name="A."/>
            <person name="Amills"/>
            <person name="M."/>
            <person name="Wu"/>
            <person name="D.D."/>
            <person name="Li"/>
            <person name="S."/>
            <person name="Zhou"/>
            <person name="X. and Zhong"/>
            <person name="J."/>
        </authorList>
    </citation>
    <scope>NUCLEOTIDE SEQUENCE [LARGE SCALE GENOMIC DNA]</scope>
</reference>
<evidence type="ECO:0000256" key="4">
    <source>
        <dbReference type="ARBA" id="ARBA00022702"/>
    </source>
</evidence>
<keyword evidence="4" id="KW-0372">Hormone</keyword>
<evidence type="ECO:0000313" key="9">
    <source>
        <dbReference type="Proteomes" id="UP000694387"/>
    </source>
</evidence>
<dbReference type="Gene3D" id="2.60.40.4230">
    <property type="entry name" value="Resistin head domain"/>
    <property type="match status" value="1"/>
</dbReference>
<comment type="similarity">
    <text evidence="2">Belongs to the resistin/FIZZ family.</text>
</comment>
<evidence type="ECO:0000256" key="7">
    <source>
        <dbReference type="SAM" id="SignalP"/>
    </source>
</evidence>
<evidence type="ECO:0000256" key="2">
    <source>
        <dbReference type="ARBA" id="ARBA00007258"/>
    </source>
</evidence>
<accession>A0A9L0IWJ8</accession>
<dbReference type="Pfam" id="PF06954">
    <property type="entry name" value="Resistin"/>
    <property type="match status" value="1"/>
</dbReference>
<proteinExistence type="inferred from homology"/>
<keyword evidence="6" id="KW-1015">Disulfide bond</keyword>
<protein>
    <recommendedName>
        <fullName evidence="10">Resistin</fullName>
    </recommendedName>
</protein>
<dbReference type="PANTHER" id="PTHR21101">
    <property type="entry name" value="RESISTIN"/>
    <property type="match status" value="1"/>
</dbReference>
<dbReference type="GO" id="GO:0005179">
    <property type="term" value="F:hormone activity"/>
    <property type="evidence" value="ECO:0007669"/>
    <property type="project" value="UniProtKB-KW"/>
</dbReference>
<name>A0A9L0IWJ8_EQUAS</name>
<dbReference type="Proteomes" id="UP000694387">
    <property type="component" value="Chromosome 5"/>
</dbReference>
<dbReference type="PANTHER" id="PTHR21101:SF13">
    <property type="entry name" value="RESISTIN-LIKE BETA"/>
    <property type="match status" value="1"/>
</dbReference>
<reference evidence="8" key="2">
    <citation type="submission" date="2025-08" db="UniProtKB">
        <authorList>
            <consortium name="Ensembl"/>
        </authorList>
    </citation>
    <scope>IDENTIFICATION</scope>
</reference>
<feature type="signal peptide" evidence="7">
    <location>
        <begin position="1"/>
        <end position="21"/>
    </location>
</feature>
<dbReference type="InterPro" id="IPR036262">
    <property type="entry name" value="Resistin-like_sf"/>
</dbReference>
<keyword evidence="9" id="KW-1185">Reference proteome</keyword>
<organism evidence="8 9">
    <name type="scientific">Equus asinus</name>
    <name type="common">Donkey</name>
    <name type="synonym">Equus africanus asinus</name>
    <dbReference type="NCBI Taxonomy" id="9793"/>
    <lineage>
        <taxon>Eukaryota</taxon>
        <taxon>Metazoa</taxon>
        <taxon>Chordata</taxon>
        <taxon>Craniata</taxon>
        <taxon>Vertebrata</taxon>
        <taxon>Euteleostomi</taxon>
        <taxon>Mammalia</taxon>
        <taxon>Eutheria</taxon>
        <taxon>Laurasiatheria</taxon>
        <taxon>Perissodactyla</taxon>
        <taxon>Equidae</taxon>
        <taxon>Equus</taxon>
    </lineage>
</organism>
<evidence type="ECO:0008006" key="10">
    <source>
        <dbReference type="Google" id="ProtNLM"/>
    </source>
</evidence>
<dbReference type="AlphaFoldDB" id="A0A9L0IWJ8"/>